<dbReference type="InterPro" id="IPR029058">
    <property type="entry name" value="AB_hydrolase_fold"/>
</dbReference>
<reference evidence="3" key="2">
    <citation type="submission" date="2020-09" db="EMBL/GenBank/DDBJ databases">
        <authorList>
            <person name="Sun Q."/>
            <person name="Sedlacek I."/>
        </authorList>
    </citation>
    <scope>NUCLEOTIDE SEQUENCE</scope>
    <source>
        <strain evidence="3">CCM 7905</strain>
    </source>
</reference>
<evidence type="ECO:0000259" key="2">
    <source>
        <dbReference type="Pfam" id="PF00561"/>
    </source>
</evidence>
<evidence type="ECO:0000256" key="1">
    <source>
        <dbReference type="ARBA" id="ARBA00022801"/>
    </source>
</evidence>
<dbReference type="AlphaFoldDB" id="A0A917LE51"/>
<sequence>MTAPGRLTVELDRVTLEALTWGPVDGPLAVCLHGFPDTAHTWRHLGPALADAGWRVVAPFTRGYAPSSIPTDGSYHVGALMDDAIGVHAALGGDERAVVIGHDWGAVTVNGLAAFADSPFARVVSMSVPPTPAIAAAGGRAGLSKVALFGEQALRSSYMAFFQLPFAPEQVFRRLMPALWSCWSPTYDASDDIDAVLDSLGSREHRTAALGYYRALRRPNVPARYRAAQQVWGHSPRVPMLYLHGGDDGCFSADFAEGMNRLLPEGSDVVVVPSAGHFLQLDRPDAIEHHVTAFLSR</sequence>
<feature type="domain" description="AB hydrolase-1" evidence="2">
    <location>
        <begin position="30"/>
        <end position="284"/>
    </location>
</feature>
<protein>
    <submittedName>
        <fullName evidence="3">Epoxide hydrolase</fullName>
    </submittedName>
</protein>
<keyword evidence="1 3" id="KW-0378">Hydrolase</keyword>
<comment type="caution">
    <text evidence="3">The sequence shown here is derived from an EMBL/GenBank/DDBJ whole genome shotgun (WGS) entry which is preliminary data.</text>
</comment>
<dbReference type="GO" id="GO:0016787">
    <property type="term" value="F:hydrolase activity"/>
    <property type="evidence" value="ECO:0007669"/>
    <property type="project" value="UniProtKB-KW"/>
</dbReference>
<dbReference type="Pfam" id="PF00561">
    <property type="entry name" value="Abhydrolase_1"/>
    <property type="match status" value="1"/>
</dbReference>
<dbReference type="InterPro" id="IPR000639">
    <property type="entry name" value="Epox_hydrolase-like"/>
</dbReference>
<name>A0A917LE51_9NOCA</name>
<proteinExistence type="predicted"/>
<dbReference type="PANTHER" id="PTHR43329">
    <property type="entry name" value="EPOXIDE HYDROLASE"/>
    <property type="match status" value="1"/>
</dbReference>
<gene>
    <name evidence="3" type="primary">ephC</name>
    <name evidence="3" type="ORF">GCM10007304_32020</name>
</gene>
<dbReference type="SUPFAM" id="SSF53474">
    <property type="entry name" value="alpha/beta-Hydrolases"/>
    <property type="match status" value="1"/>
</dbReference>
<dbReference type="InterPro" id="IPR000073">
    <property type="entry name" value="AB_hydrolase_1"/>
</dbReference>
<evidence type="ECO:0000313" key="3">
    <source>
        <dbReference type="EMBL" id="GGG15534.1"/>
    </source>
</evidence>
<evidence type="ECO:0000313" key="4">
    <source>
        <dbReference type="Proteomes" id="UP000654257"/>
    </source>
</evidence>
<dbReference type="EMBL" id="BMCU01000003">
    <property type="protein sequence ID" value="GGG15534.1"/>
    <property type="molecule type" value="Genomic_DNA"/>
</dbReference>
<dbReference type="PRINTS" id="PR00412">
    <property type="entry name" value="EPOXHYDRLASE"/>
</dbReference>
<dbReference type="RefSeq" id="WP_188545822.1">
    <property type="nucleotide sequence ID" value="NZ_BMCU01000003.1"/>
</dbReference>
<organism evidence="3 4">
    <name type="scientific">Rhodococcoides trifolii</name>
    <dbReference type="NCBI Taxonomy" id="908250"/>
    <lineage>
        <taxon>Bacteria</taxon>
        <taxon>Bacillati</taxon>
        <taxon>Actinomycetota</taxon>
        <taxon>Actinomycetes</taxon>
        <taxon>Mycobacteriales</taxon>
        <taxon>Nocardiaceae</taxon>
        <taxon>Rhodococcoides</taxon>
    </lineage>
</organism>
<dbReference type="Proteomes" id="UP000654257">
    <property type="component" value="Unassembled WGS sequence"/>
</dbReference>
<keyword evidence="4" id="KW-1185">Reference proteome</keyword>
<accession>A0A917LE51</accession>
<reference evidence="3" key="1">
    <citation type="journal article" date="2014" name="Int. J. Syst. Evol. Microbiol.">
        <title>Complete genome sequence of Corynebacterium casei LMG S-19264T (=DSM 44701T), isolated from a smear-ripened cheese.</title>
        <authorList>
            <consortium name="US DOE Joint Genome Institute (JGI-PGF)"/>
            <person name="Walter F."/>
            <person name="Albersmeier A."/>
            <person name="Kalinowski J."/>
            <person name="Ruckert C."/>
        </authorList>
    </citation>
    <scope>NUCLEOTIDE SEQUENCE</scope>
    <source>
        <strain evidence="3">CCM 7905</strain>
    </source>
</reference>
<dbReference type="Gene3D" id="3.40.50.1820">
    <property type="entry name" value="alpha/beta hydrolase"/>
    <property type="match status" value="1"/>
</dbReference>